<dbReference type="AlphaFoldDB" id="A0A9Q0MWB8"/>
<comment type="caution">
    <text evidence="1">The sequence shown here is derived from an EMBL/GenBank/DDBJ whole genome shotgun (WGS) entry which is preliminary data.</text>
</comment>
<reference evidence="1" key="1">
    <citation type="submission" date="2022-07" db="EMBL/GenBank/DDBJ databases">
        <authorList>
            <person name="Trinca V."/>
            <person name="Uliana J.V.C."/>
            <person name="Torres T.T."/>
            <person name="Ward R.J."/>
            <person name="Monesi N."/>
        </authorList>
    </citation>
    <scope>NUCLEOTIDE SEQUENCE</scope>
    <source>
        <strain evidence="1">HSMRA1968</strain>
        <tissue evidence="1">Whole embryos</tissue>
    </source>
</reference>
<accession>A0A9Q0MWB8</accession>
<name>A0A9Q0MWB8_9DIPT</name>
<keyword evidence="2" id="KW-1185">Reference proteome</keyword>
<organism evidence="1 2">
    <name type="scientific">Pseudolycoriella hygida</name>
    <dbReference type="NCBI Taxonomy" id="35572"/>
    <lineage>
        <taxon>Eukaryota</taxon>
        <taxon>Metazoa</taxon>
        <taxon>Ecdysozoa</taxon>
        <taxon>Arthropoda</taxon>
        <taxon>Hexapoda</taxon>
        <taxon>Insecta</taxon>
        <taxon>Pterygota</taxon>
        <taxon>Neoptera</taxon>
        <taxon>Endopterygota</taxon>
        <taxon>Diptera</taxon>
        <taxon>Nematocera</taxon>
        <taxon>Sciaroidea</taxon>
        <taxon>Sciaridae</taxon>
        <taxon>Pseudolycoriella</taxon>
    </lineage>
</organism>
<protein>
    <submittedName>
        <fullName evidence="1">Uncharacterized protein</fullName>
    </submittedName>
</protein>
<evidence type="ECO:0000313" key="1">
    <source>
        <dbReference type="EMBL" id="KAJ6639191.1"/>
    </source>
</evidence>
<gene>
    <name evidence="1" type="ORF">Bhyg_11931</name>
</gene>
<dbReference type="Proteomes" id="UP001151699">
    <property type="component" value="Chromosome X"/>
</dbReference>
<feature type="non-terminal residue" evidence="1">
    <location>
        <position position="47"/>
    </location>
</feature>
<proteinExistence type="predicted"/>
<evidence type="ECO:0000313" key="2">
    <source>
        <dbReference type="Proteomes" id="UP001151699"/>
    </source>
</evidence>
<dbReference type="EMBL" id="WJQU01000003">
    <property type="protein sequence ID" value="KAJ6639191.1"/>
    <property type="molecule type" value="Genomic_DNA"/>
</dbReference>
<sequence>MKVPRKRFTDEVLERYYDLLTPFTYRKVEDQFNLSLKLTIILTETSE</sequence>
<dbReference type="OrthoDB" id="10254973at2759"/>